<keyword evidence="6 10" id="KW-0648">Protein biosynthesis</keyword>
<dbReference type="HAMAP" id="MF_02002">
    <property type="entry name" value="Ile_tRNA_synth_type1"/>
    <property type="match status" value="1"/>
</dbReference>
<keyword evidence="7 10" id="KW-0030">Aminoacyl-tRNA synthetase</keyword>
<dbReference type="EMBL" id="BMHQ01000009">
    <property type="protein sequence ID" value="GGE22396.1"/>
    <property type="molecule type" value="Genomic_DNA"/>
</dbReference>
<dbReference type="GO" id="GO:0004822">
    <property type="term" value="F:isoleucine-tRNA ligase activity"/>
    <property type="evidence" value="ECO:0007669"/>
    <property type="project" value="UniProtKB-UniRule"/>
</dbReference>
<feature type="short sequence motif" description="'KMSKS' region" evidence="10">
    <location>
        <begin position="596"/>
        <end position="600"/>
    </location>
</feature>
<reference evidence="14" key="1">
    <citation type="journal article" date="2014" name="Int. J. Syst. Evol. Microbiol.">
        <title>Complete genome sequence of Corynebacterium casei LMG S-19264T (=DSM 44701T), isolated from a smear-ripened cheese.</title>
        <authorList>
            <consortium name="US DOE Joint Genome Institute (JGI-PGF)"/>
            <person name="Walter F."/>
            <person name="Albersmeier A."/>
            <person name="Kalinowski J."/>
            <person name="Ruckert C."/>
        </authorList>
    </citation>
    <scope>NUCLEOTIDE SEQUENCE</scope>
    <source>
        <strain evidence="14">CGMCC 1.15179</strain>
    </source>
</reference>
<dbReference type="InterPro" id="IPR013155">
    <property type="entry name" value="M/V/L/I-tRNA-synth_anticd-bd"/>
</dbReference>
<comment type="domain">
    <text evidence="10">IleRS has two distinct active sites: one for aminoacylation and one for editing. The misactivated valine is translocated from the active site to the editing site, which sterically excludes the correctly activated isoleucine. The single editing site contains two valyl binding pockets, one specific for each substrate (Val-AMP or Val-tRNA(Ile)).</text>
</comment>
<dbReference type="FunFam" id="3.40.50.620:FF:000152">
    <property type="entry name" value="Isoleucine--tRNA ligase"/>
    <property type="match status" value="1"/>
</dbReference>
<dbReference type="CDD" id="cd00818">
    <property type="entry name" value="IleRS_core"/>
    <property type="match status" value="1"/>
</dbReference>
<evidence type="ECO:0000256" key="2">
    <source>
        <dbReference type="ARBA" id="ARBA00022490"/>
    </source>
</evidence>
<comment type="subunit">
    <text evidence="10">Monomer.</text>
</comment>
<dbReference type="InterPro" id="IPR010663">
    <property type="entry name" value="Znf_FPG/IleRS"/>
</dbReference>
<dbReference type="Gene3D" id="3.40.50.620">
    <property type="entry name" value="HUPs"/>
    <property type="match status" value="2"/>
</dbReference>
<dbReference type="InterPro" id="IPR023585">
    <property type="entry name" value="Ile-tRNA-ligase_type1"/>
</dbReference>
<dbReference type="InterPro" id="IPR002301">
    <property type="entry name" value="Ile-tRNA-ligase"/>
</dbReference>
<dbReference type="InterPro" id="IPR002300">
    <property type="entry name" value="aa-tRNA-synth_Ia"/>
</dbReference>
<comment type="subcellular location">
    <subcellularLocation>
        <location evidence="10">Cytoplasm</location>
    </subcellularLocation>
</comment>
<dbReference type="InterPro" id="IPR009008">
    <property type="entry name" value="Val/Leu/Ile-tRNA-synth_edit"/>
</dbReference>
<dbReference type="SUPFAM" id="SSF52374">
    <property type="entry name" value="Nucleotidylyl transferase"/>
    <property type="match status" value="1"/>
</dbReference>
<dbReference type="Gene3D" id="1.10.10.830">
    <property type="entry name" value="Ile-tRNA synthetase CP2 domain-like"/>
    <property type="match status" value="1"/>
</dbReference>
<dbReference type="InterPro" id="IPR001412">
    <property type="entry name" value="aa-tRNA-synth_I_CS"/>
</dbReference>
<accession>A0A8J2VHG9</accession>
<dbReference type="SUPFAM" id="SSF50677">
    <property type="entry name" value="ValRS/IleRS/LeuRS editing domain"/>
    <property type="match status" value="1"/>
</dbReference>
<dbReference type="InterPro" id="IPR009080">
    <property type="entry name" value="tRNAsynth_Ia_anticodon-bd"/>
</dbReference>
<feature type="binding site" evidence="10">
    <location>
        <position position="891"/>
    </location>
    <ligand>
        <name>Zn(2+)</name>
        <dbReference type="ChEBI" id="CHEBI:29105"/>
    </ligand>
</feature>
<keyword evidence="2 10" id="KW-0963">Cytoplasm</keyword>
<feature type="binding site" evidence="10">
    <location>
        <position position="599"/>
    </location>
    <ligand>
        <name>ATP</name>
        <dbReference type="ChEBI" id="CHEBI:30616"/>
    </ligand>
</feature>
<keyword evidence="3 10" id="KW-0436">Ligase</keyword>
<feature type="domain" description="Aminoacyl-tRNA synthetase class Ia" evidence="11">
    <location>
        <begin position="27"/>
        <end position="635"/>
    </location>
</feature>
<keyword evidence="4 10" id="KW-0547">Nucleotide-binding</keyword>
<dbReference type="PROSITE" id="PS00178">
    <property type="entry name" value="AA_TRNA_LIGASE_I"/>
    <property type="match status" value="1"/>
</dbReference>
<dbReference type="GO" id="GO:0000049">
    <property type="term" value="F:tRNA binding"/>
    <property type="evidence" value="ECO:0007669"/>
    <property type="project" value="InterPro"/>
</dbReference>
<dbReference type="PRINTS" id="PR00984">
    <property type="entry name" value="TRNASYNTHILE"/>
</dbReference>
<keyword evidence="15" id="KW-1185">Reference proteome</keyword>
<dbReference type="InterPro" id="IPR014729">
    <property type="entry name" value="Rossmann-like_a/b/a_fold"/>
</dbReference>
<proteinExistence type="inferred from homology"/>
<evidence type="ECO:0000256" key="7">
    <source>
        <dbReference type="ARBA" id="ARBA00023146"/>
    </source>
</evidence>
<evidence type="ECO:0000256" key="6">
    <source>
        <dbReference type="ARBA" id="ARBA00022917"/>
    </source>
</evidence>
<dbReference type="InterPro" id="IPR033708">
    <property type="entry name" value="Anticodon_Ile_BEm"/>
</dbReference>
<evidence type="ECO:0000259" key="11">
    <source>
        <dbReference type="Pfam" id="PF00133"/>
    </source>
</evidence>
<comment type="caution">
    <text evidence="14">The sequence shown here is derived from an EMBL/GenBank/DDBJ whole genome shotgun (WGS) entry which is preliminary data.</text>
</comment>
<feature type="binding site" evidence="10">
    <location>
        <position position="914"/>
    </location>
    <ligand>
        <name>Zn(2+)</name>
        <dbReference type="ChEBI" id="CHEBI:29105"/>
    </ligand>
</feature>
<evidence type="ECO:0000256" key="4">
    <source>
        <dbReference type="ARBA" id="ARBA00022741"/>
    </source>
</evidence>
<comment type="cofactor">
    <cofactor evidence="10">
        <name>Zn(2+)</name>
        <dbReference type="ChEBI" id="CHEBI:29105"/>
    </cofactor>
    <text evidence="10">Binds 1 zinc ion per subunit.</text>
</comment>
<comment type="similarity">
    <text evidence="1 10">Belongs to the class-I aminoacyl-tRNA synthetase family. IleS type 1 subfamily.</text>
</comment>
<evidence type="ECO:0000256" key="5">
    <source>
        <dbReference type="ARBA" id="ARBA00022840"/>
    </source>
</evidence>
<dbReference type="GO" id="GO:0002161">
    <property type="term" value="F:aminoacyl-tRNA deacylase activity"/>
    <property type="evidence" value="ECO:0007669"/>
    <property type="project" value="InterPro"/>
</dbReference>
<protein>
    <recommendedName>
        <fullName evidence="10">Isoleucine--tRNA ligase</fullName>
        <ecNumber evidence="10">6.1.1.5</ecNumber>
    </recommendedName>
    <alternativeName>
        <fullName evidence="10">Isoleucyl-tRNA synthetase</fullName>
        <shortName evidence="10">IleRS</shortName>
    </alternativeName>
</protein>
<dbReference type="GO" id="GO:0008270">
    <property type="term" value="F:zinc ion binding"/>
    <property type="evidence" value="ECO:0007669"/>
    <property type="project" value="UniProtKB-UniRule"/>
</dbReference>
<feature type="domain" description="Zinc finger FPG/IleRS-type" evidence="12">
    <location>
        <begin position="888"/>
        <end position="916"/>
    </location>
</feature>
<dbReference type="GO" id="GO:0005829">
    <property type="term" value="C:cytosol"/>
    <property type="evidence" value="ECO:0007669"/>
    <property type="project" value="TreeGrafter"/>
</dbReference>
<dbReference type="Proteomes" id="UP000625210">
    <property type="component" value="Unassembled WGS sequence"/>
</dbReference>
<evidence type="ECO:0000256" key="3">
    <source>
        <dbReference type="ARBA" id="ARBA00022598"/>
    </source>
</evidence>
<dbReference type="GO" id="GO:0006428">
    <property type="term" value="P:isoleucyl-tRNA aminoacylation"/>
    <property type="evidence" value="ECO:0007669"/>
    <property type="project" value="UniProtKB-UniRule"/>
</dbReference>
<organism evidence="14 15">
    <name type="scientific">Marinithermofilum abyssi</name>
    <dbReference type="NCBI Taxonomy" id="1571185"/>
    <lineage>
        <taxon>Bacteria</taxon>
        <taxon>Bacillati</taxon>
        <taxon>Bacillota</taxon>
        <taxon>Bacilli</taxon>
        <taxon>Bacillales</taxon>
        <taxon>Thermoactinomycetaceae</taxon>
        <taxon>Marinithermofilum</taxon>
    </lineage>
</organism>
<feature type="binding site" evidence="10">
    <location>
        <position position="555"/>
    </location>
    <ligand>
        <name>L-isoleucyl-5'-AMP</name>
        <dbReference type="ChEBI" id="CHEBI:178002"/>
    </ligand>
</feature>
<dbReference type="PANTHER" id="PTHR42765">
    <property type="entry name" value="SOLEUCYL-TRNA SYNTHETASE"/>
    <property type="match status" value="1"/>
</dbReference>
<dbReference type="Gene3D" id="1.10.730.20">
    <property type="match status" value="1"/>
</dbReference>
<keyword evidence="10" id="KW-0479">Metal-binding</keyword>
<dbReference type="EC" id="6.1.1.5" evidence="10"/>
<evidence type="ECO:0000313" key="15">
    <source>
        <dbReference type="Proteomes" id="UP000625210"/>
    </source>
</evidence>
<evidence type="ECO:0000256" key="9">
    <source>
        <dbReference type="ARBA" id="ARBA00048359"/>
    </source>
</evidence>
<feature type="short sequence motif" description="'HIGH' region" evidence="10">
    <location>
        <begin position="57"/>
        <end position="67"/>
    </location>
</feature>
<gene>
    <name evidence="14" type="primary">ileS1</name>
    <name evidence="10" type="synonym">ileS</name>
    <name evidence="14" type="ORF">GCM10011571_25590</name>
</gene>
<keyword evidence="5 10" id="KW-0067">ATP-binding</keyword>
<dbReference type="SUPFAM" id="SSF47323">
    <property type="entry name" value="Anticodon-binding domain of a subclass of class I aminoacyl-tRNA synthetases"/>
    <property type="match status" value="1"/>
</dbReference>
<dbReference type="InterPro" id="IPR050081">
    <property type="entry name" value="Ile-tRNA_ligase"/>
</dbReference>
<evidence type="ECO:0000259" key="13">
    <source>
        <dbReference type="Pfam" id="PF08264"/>
    </source>
</evidence>
<dbReference type="PANTHER" id="PTHR42765:SF1">
    <property type="entry name" value="ISOLEUCINE--TRNA LIGASE, MITOCHONDRIAL"/>
    <property type="match status" value="1"/>
</dbReference>
<dbReference type="Gene3D" id="3.90.740.10">
    <property type="entry name" value="Valyl/Leucyl/Isoleucyl-tRNA synthetase, editing domain"/>
    <property type="match status" value="1"/>
</dbReference>
<dbReference type="FunFam" id="3.90.740.10:FF:000006">
    <property type="entry name" value="Isoleucine--tRNA ligase"/>
    <property type="match status" value="1"/>
</dbReference>
<sequence>MEYKKTLRLPQTDFPMRGNLPNREPEMQQWWEDIDIYRLVRKEREGKPKFILHDGPPYANGDIHIGHALNKILKDFIIRYKSLQGYDAPYIPGWDTHGLPIEHAISTKKGVDRKKTDPVTFREQCKEYALSFVEKQKSQFKRLGVRGDWENPYITLRPEYEAQQIRIFGDMVKKGYIYRGYRSVYWSPSSETALADAEVEYKDKRSPSIYVAFPVKKGNGVLPEEQTSIVIWTTTPWTIPANLAIALNREFQYALVKAGDRQFLLADELVDDVMKLAEIDGYEKVQIFRGEELEGVVCRHPFYDRESPVVFGDHVTLDAGTGCVHTAPGHGAEDFELGQKYNLGVLCPVDEKGCFTAEAPGFEGLFYDDANKLVTEKLREGGHLLKLAFITHQYPHDWRTKQPVIFRATEQWFASIDGFREKMLEAIKGVKWTPAWGEVRLHNMVADRGDWCISRQRVWGVPLPIFYCESCSHPLINDDTIEHIADLFAKEGSSSWFAKDTEELLPKGAVCPECGGDSFRKETDTMDVWFDSGSSHAAVLMQREETVWPADLYLEGSDQYRGWFNSSLSTAVATKGEAPYKAVLSHGFTLDGEGRKMSKSLGNTIDPLKVMKQYGADILRLWVASVDYQADVRVSDDILKQIAEVYRKIRNTFRFLLGNLADFNPKTDRVSHGQMDELDQYALVKLQRLVQRVTKAYDEYEFHMVYHAVHHFCTVFMSQFYLDVLKDRLYILPEEDAKRRSSQTVLYEALLTLVKMIHPILPHTTEEVWKYVPGVEAVSVQLTDFPQVDEALLDNELEAKWDAFLDLRDVALKALEEARNAKVIGNSLGAAVDLYPTTEETHRLLSSLDNLAELLIVSQVKLHDPGTEAAEGAVAGEGLQVKISPAEGGKCERCWVISPAVGKSESHPKLCGRCADIVEKHYADVK</sequence>
<evidence type="ECO:0000259" key="12">
    <source>
        <dbReference type="Pfam" id="PF06827"/>
    </source>
</evidence>
<dbReference type="Pfam" id="PF00133">
    <property type="entry name" value="tRNA-synt_1"/>
    <property type="match status" value="1"/>
</dbReference>
<evidence type="ECO:0000256" key="1">
    <source>
        <dbReference type="ARBA" id="ARBA00006887"/>
    </source>
</evidence>
<comment type="catalytic activity">
    <reaction evidence="9 10">
        <text>tRNA(Ile) + L-isoleucine + ATP = L-isoleucyl-tRNA(Ile) + AMP + diphosphate</text>
        <dbReference type="Rhea" id="RHEA:11060"/>
        <dbReference type="Rhea" id="RHEA-COMP:9666"/>
        <dbReference type="Rhea" id="RHEA-COMP:9695"/>
        <dbReference type="ChEBI" id="CHEBI:30616"/>
        <dbReference type="ChEBI" id="CHEBI:33019"/>
        <dbReference type="ChEBI" id="CHEBI:58045"/>
        <dbReference type="ChEBI" id="CHEBI:78442"/>
        <dbReference type="ChEBI" id="CHEBI:78528"/>
        <dbReference type="ChEBI" id="CHEBI:456215"/>
        <dbReference type="EC" id="6.1.1.5"/>
    </reaction>
</comment>
<evidence type="ECO:0000313" key="14">
    <source>
        <dbReference type="EMBL" id="GGE22396.1"/>
    </source>
</evidence>
<feature type="binding site" evidence="10">
    <location>
        <position position="911"/>
    </location>
    <ligand>
        <name>Zn(2+)</name>
        <dbReference type="ChEBI" id="CHEBI:29105"/>
    </ligand>
</feature>
<dbReference type="FunFam" id="1.10.730.20:FF:000001">
    <property type="entry name" value="Isoleucine--tRNA ligase"/>
    <property type="match status" value="1"/>
</dbReference>
<evidence type="ECO:0000256" key="10">
    <source>
        <dbReference type="HAMAP-Rule" id="MF_02002"/>
    </source>
</evidence>
<dbReference type="GO" id="GO:0005524">
    <property type="term" value="F:ATP binding"/>
    <property type="evidence" value="ECO:0007669"/>
    <property type="project" value="UniProtKB-UniRule"/>
</dbReference>
<dbReference type="AlphaFoldDB" id="A0A8J2VHG9"/>
<dbReference type="CDD" id="cd07960">
    <property type="entry name" value="Anticodon_Ia_Ile_BEm"/>
    <property type="match status" value="1"/>
</dbReference>
<reference evidence="14" key="2">
    <citation type="submission" date="2020-09" db="EMBL/GenBank/DDBJ databases">
        <authorList>
            <person name="Sun Q."/>
            <person name="Zhou Y."/>
        </authorList>
    </citation>
    <scope>NUCLEOTIDE SEQUENCE</scope>
    <source>
        <strain evidence="14">CGMCC 1.15179</strain>
    </source>
</reference>
<comment type="function">
    <text evidence="8 10">Catalyzes the attachment of isoleucine to tRNA(Ile). As IleRS can inadvertently accommodate and process structurally similar amino acids such as valine, to avoid such errors it has two additional distinct tRNA(Ile)-dependent editing activities. One activity is designated as 'pretransfer' editing and involves the hydrolysis of activated Val-AMP. The other activity is designated 'posttransfer' editing and involves deacylation of mischarged Val-tRNA(Ile).</text>
</comment>
<feature type="domain" description="Methionyl/Valyl/Leucyl/Isoleucyl-tRNA synthetase anticodon-binding" evidence="13">
    <location>
        <begin position="679"/>
        <end position="830"/>
    </location>
</feature>
<dbReference type="Pfam" id="PF08264">
    <property type="entry name" value="Anticodon_1"/>
    <property type="match status" value="1"/>
</dbReference>
<name>A0A8J2VHG9_9BACL</name>
<feature type="binding site" evidence="10">
    <location>
        <position position="894"/>
    </location>
    <ligand>
        <name>Zn(2+)</name>
        <dbReference type="ChEBI" id="CHEBI:29105"/>
    </ligand>
</feature>
<dbReference type="Pfam" id="PF06827">
    <property type="entry name" value="zf-FPG_IleRS"/>
    <property type="match status" value="1"/>
</dbReference>
<keyword evidence="10" id="KW-0862">Zinc</keyword>
<dbReference type="NCBIfam" id="TIGR00392">
    <property type="entry name" value="ileS"/>
    <property type="match status" value="1"/>
</dbReference>
<dbReference type="RefSeq" id="WP_188648281.1">
    <property type="nucleotide sequence ID" value="NZ_BMHQ01000009.1"/>
</dbReference>
<evidence type="ECO:0000256" key="8">
    <source>
        <dbReference type="ARBA" id="ARBA00025217"/>
    </source>
</evidence>